<comment type="caution">
    <text evidence="4">The sequence shown here is derived from an EMBL/GenBank/DDBJ whole genome shotgun (WGS) entry which is preliminary data.</text>
</comment>
<dbReference type="RefSeq" id="WP_149353484.1">
    <property type="nucleotide sequence ID" value="NZ_VTRV01000147.1"/>
</dbReference>
<dbReference type="InterPro" id="IPR049492">
    <property type="entry name" value="BD-FAE-like_dom"/>
</dbReference>
<dbReference type="InterPro" id="IPR050300">
    <property type="entry name" value="GDXG_lipolytic_enzyme"/>
</dbReference>
<dbReference type="Gene3D" id="3.40.50.1820">
    <property type="entry name" value="alpha/beta hydrolase"/>
    <property type="match status" value="1"/>
</dbReference>
<evidence type="ECO:0000313" key="4">
    <source>
        <dbReference type="EMBL" id="TZF87151.1"/>
    </source>
</evidence>
<dbReference type="PANTHER" id="PTHR48081:SF9">
    <property type="entry name" value="CARBOXYLESTERASE"/>
    <property type="match status" value="1"/>
</dbReference>
<dbReference type="EMBL" id="VTRV01000147">
    <property type="protein sequence ID" value="TZF87151.1"/>
    <property type="molecule type" value="Genomic_DNA"/>
</dbReference>
<gene>
    <name evidence="4" type="ORF">FW784_11500</name>
</gene>
<keyword evidence="1 4" id="KW-0378">Hydrolase</keyword>
<reference evidence="4 5" key="1">
    <citation type="submission" date="2019-08" db="EMBL/GenBank/DDBJ databases">
        <title>Draft genome sequence of Lysobacter sp. UKS-15.</title>
        <authorList>
            <person name="Im W.-T."/>
        </authorList>
    </citation>
    <scope>NUCLEOTIDE SEQUENCE [LARGE SCALE GENOMIC DNA]</scope>
    <source>
        <strain evidence="4 5">UKS-15</strain>
    </source>
</reference>
<dbReference type="OrthoDB" id="9771666at2"/>
<proteinExistence type="predicted"/>
<evidence type="ECO:0000256" key="2">
    <source>
        <dbReference type="SAM" id="SignalP"/>
    </source>
</evidence>
<dbReference type="AlphaFoldDB" id="A0A5D8YX94"/>
<dbReference type="SUPFAM" id="SSF53474">
    <property type="entry name" value="alpha/beta-Hydrolases"/>
    <property type="match status" value="1"/>
</dbReference>
<dbReference type="InterPro" id="IPR029058">
    <property type="entry name" value="AB_hydrolase_fold"/>
</dbReference>
<organism evidence="4 5">
    <name type="scientific">Cognatilysobacter lacus</name>
    <dbReference type="NCBI Taxonomy" id="1643323"/>
    <lineage>
        <taxon>Bacteria</taxon>
        <taxon>Pseudomonadati</taxon>
        <taxon>Pseudomonadota</taxon>
        <taxon>Gammaproteobacteria</taxon>
        <taxon>Lysobacterales</taxon>
        <taxon>Lysobacteraceae</taxon>
        <taxon>Cognatilysobacter</taxon>
    </lineage>
</organism>
<dbReference type="Proteomes" id="UP000323164">
    <property type="component" value="Unassembled WGS sequence"/>
</dbReference>
<keyword evidence="2" id="KW-0732">Signal</keyword>
<feature type="chain" id="PRO_5023117444" evidence="2">
    <location>
        <begin position="25"/>
        <end position="282"/>
    </location>
</feature>
<feature type="signal peptide" evidence="2">
    <location>
        <begin position="1"/>
        <end position="24"/>
    </location>
</feature>
<evidence type="ECO:0000313" key="5">
    <source>
        <dbReference type="Proteomes" id="UP000323164"/>
    </source>
</evidence>
<protein>
    <submittedName>
        <fullName evidence="4">Alpha/beta hydrolase</fullName>
    </submittedName>
</protein>
<dbReference type="PANTHER" id="PTHR48081">
    <property type="entry name" value="AB HYDROLASE SUPERFAMILY PROTEIN C4A8.06C"/>
    <property type="match status" value="1"/>
</dbReference>
<sequence>MRLRSLFAPALVALFALGSSGCERAIFAAANRGVRPPEATVVFSQATGLSLDVYRPHDADGRAPVVVFFYGGGWTRGERAQYRFVGRRLAEGGVLTIVADYRTWPRAGFPAFVDDAAQAVAWANQHASQYGGDPSRVFVAGHSAGAQIAALVGADARYLAPYGLKPHDLAGVIGLSGPYDFVVGTKYAAIFGAPSQWPAAQAVNAVDGDEPPFLLVHATGDRVVDPADSQEMADRLRKAGVRADLLMVPGGGHTTPLQGLYSPHRVPAVLPAILRFVAAPNG</sequence>
<evidence type="ECO:0000259" key="3">
    <source>
        <dbReference type="Pfam" id="PF20434"/>
    </source>
</evidence>
<name>A0A5D8YX94_9GAMM</name>
<keyword evidence="5" id="KW-1185">Reference proteome</keyword>
<accession>A0A5D8YX94</accession>
<feature type="domain" description="BD-FAE-like" evidence="3">
    <location>
        <begin position="51"/>
        <end position="236"/>
    </location>
</feature>
<dbReference type="GO" id="GO:0016787">
    <property type="term" value="F:hydrolase activity"/>
    <property type="evidence" value="ECO:0007669"/>
    <property type="project" value="UniProtKB-KW"/>
</dbReference>
<dbReference type="Pfam" id="PF20434">
    <property type="entry name" value="BD-FAE"/>
    <property type="match status" value="1"/>
</dbReference>
<evidence type="ECO:0000256" key="1">
    <source>
        <dbReference type="ARBA" id="ARBA00022801"/>
    </source>
</evidence>
<dbReference type="PROSITE" id="PS51257">
    <property type="entry name" value="PROKAR_LIPOPROTEIN"/>
    <property type="match status" value="1"/>
</dbReference>